<sequence length="156" mass="17350">MASTSTTQQIDISKLSLPQLAQLKQQLEQELSVFQDSIQTLKIALNKFSESGECLEKIGPDSEGKTILVPLTSSMYVPGSLTDVNNVIIDIGTGYYAQKDVEGGKDYFKRKVQFVNEQIEKINMLGVEKSKFHEAITMLMEMKVQQQLQAQKAASS</sequence>
<keyword evidence="2" id="KW-1185">Reference proteome</keyword>
<name>A0ACC1D1B3_9NEOP</name>
<proteinExistence type="predicted"/>
<accession>A0ACC1D1B3</accession>
<reference evidence="1 2" key="1">
    <citation type="journal article" date="2021" name="Front. Genet.">
        <title>Chromosome-Level Genome Assembly Reveals Significant Gene Expansion in the Toll and IMD Signaling Pathways of Dendrolimus kikuchii.</title>
        <authorList>
            <person name="Zhou J."/>
            <person name="Wu P."/>
            <person name="Xiong Z."/>
            <person name="Liu N."/>
            <person name="Zhao N."/>
            <person name="Ji M."/>
            <person name="Qiu Y."/>
            <person name="Yang B."/>
        </authorList>
    </citation>
    <scope>NUCLEOTIDE SEQUENCE [LARGE SCALE GENOMIC DNA]</scope>
    <source>
        <strain evidence="1">Ann1</strain>
    </source>
</reference>
<evidence type="ECO:0000313" key="2">
    <source>
        <dbReference type="Proteomes" id="UP000824533"/>
    </source>
</evidence>
<dbReference type="EMBL" id="CM034397">
    <property type="protein sequence ID" value="KAJ0177739.1"/>
    <property type="molecule type" value="Genomic_DNA"/>
</dbReference>
<dbReference type="Proteomes" id="UP000824533">
    <property type="component" value="Linkage Group LG11"/>
</dbReference>
<protein>
    <submittedName>
        <fullName evidence="1">Uncharacterized protein</fullName>
    </submittedName>
</protein>
<gene>
    <name evidence="1" type="ORF">K1T71_006612</name>
</gene>
<organism evidence="1 2">
    <name type="scientific">Dendrolimus kikuchii</name>
    <dbReference type="NCBI Taxonomy" id="765133"/>
    <lineage>
        <taxon>Eukaryota</taxon>
        <taxon>Metazoa</taxon>
        <taxon>Ecdysozoa</taxon>
        <taxon>Arthropoda</taxon>
        <taxon>Hexapoda</taxon>
        <taxon>Insecta</taxon>
        <taxon>Pterygota</taxon>
        <taxon>Neoptera</taxon>
        <taxon>Endopterygota</taxon>
        <taxon>Lepidoptera</taxon>
        <taxon>Glossata</taxon>
        <taxon>Ditrysia</taxon>
        <taxon>Bombycoidea</taxon>
        <taxon>Lasiocampidae</taxon>
        <taxon>Dendrolimus</taxon>
    </lineage>
</organism>
<evidence type="ECO:0000313" key="1">
    <source>
        <dbReference type="EMBL" id="KAJ0177739.1"/>
    </source>
</evidence>
<comment type="caution">
    <text evidence="1">The sequence shown here is derived from an EMBL/GenBank/DDBJ whole genome shotgun (WGS) entry which is preliminary data.</text>
</comment>